<evidence type="ECO:0000313" key="3">
    <source>
        <dbReference type="Proteomes" id="UP000287166"/>
    </source>
</evidence>
<dbReference type="RefSeq" id="XP_027616770.1">
    <property type="nucleotide sequence ID" value="XM_027760969.1"/>
</dbReference>
<protein>
    <submittedName>
        <fullName evidence="2">Uncharacterized protein</fullName>
    </submittedName>
</protein>
<feature type="region of interest" description="Disordered" evidence="1">
    <location>
        <begin position="178"/>
        <end position="213"/>
    </location>
</feature>
<feature type="compositionally biased region" description="Basic residues" evidence="1">
    <location>
        <begin position="198"/>
        <end position="213"/>
    </location>
</feature>
<feature type="region of interest" description="Disordered" evidence="1">
    <location>
        <begin position="21"/>
        <end position="54"/>
    </location>
</feature>
<dbReference type="AlphaFoldDB" id="A0A401GUE6"/>
<name>A0A401GUE6_9APHY</name>
<dbReference type="EMBL" id="BFAD01000008">
    <property type="protein sequence ID" value="GBE85857.1"/>
    <property type="molecule type" value="Genomic_DNA"/>
</dbReference>
<sequence length="213" mass="23593">MSTDGHSDGWTKAIKHARSSFHQDPELHAPQGANSLSAISHPPGPYRPPRPSKRVRKEVDALHVFMTWRMGVMLSVAWRLVPPISPPPSHALSGPTVCLAHPRGYEGRRMRVTSLRRGTRVSCLLEHGAWFPQFPCHCLASPWAPPSTSPMQEGTKEDACHVIMTWHAGVVLTRARRLVSPTPSPPSRVPLGPTVHLTHPRGHEKRRTRSTSS</sequence>
<accession>A0A401GUE6</accession>
<gene>
    <name evidence="2" type="ORF">SCP_0803790</name>
</gene>
<evidence type="ECO:0000256" key="1">
    <source>
        <dbReference type="SAM" id="MobiDB-lite"/>
    </source>
</evidence>
<organism evidence="2 3">
    <name type="scientific">Sparassis crispa</name>
    <dbReference type="NCBI Taxonomy" id="139825"/>
    <lineage>
        <taxon>Eukaryota</taxon>
        <taxon>Fungi</taxon>
        <taxon>Dikarya</taxon>
        <taxon>Basidiomycota</taxon>
        <taxon>Agaricomycotina</taxon>
        <taxon>Agaricomycetes</taxon>
        <taxon>Polyporales</taxon>
        <taxon>Sparassidaceae</taxon>
        <taxon>Sparassis</taxon>
    </lineage>
</organism>
<dbReference type="InParanoid" id="A0A401GUE6"/>
<evidence type="ECO:0000313" key="2">
    <source>
        <dbReference type="EMBL" id="GBE85857.1"/>
    </source>
</evidence>
<keyword evidence="3" id="KW-1185">Reference proteome</keyword>
<comment type="caution">
    <text evidence="2">The sequence shown here is derived from an EMBL/GenBank/DDBJ whole genome shotgun (WGS) entry which is preliminary data.</text>
</comment>
<proteinExistence type="predicted"/>
<dbReference type="Proteomes" id="UP000287166">
    <property type="component" value="Unassembled WGS sequence"/>
</dbReference>
<reference evidence="2 3" key="1">
    <citation type="journal article" date="2018" name="Sci. Rep.">
        <title>Genome sequence of the cauliflower mushroom Sparassis crispa (Hanabiratake) and its association with beneficial usage.</title>
        <authorList>
            <person name="Kiyama R."/>
            <person name="Furutani Y."/>
            <person name="Kawaguchi K."/>
            <person name="Nakanishi T."/>
        </authorList>
    </citation>
    <scope>NUCLEOTIDE SEQUENCE [LARGE SCALE GENOMIC DNA]</scope>
</reference>
<dbReference type="GeneID" id="38782774"/>